<feature type="signal peptide" evidence="4">
    <location>
        <begin position="1"/>
        <end position="25"/>
    </location>
</feature>
<dbReference type="PANTHER" id="PTHR10009:SF18">
    <property type="entry name" value="PROTEIN YELLOW-LIKE PROTEIN"/>
    <property type="match status" value="1"/>
</dbReference>
<feature type="domain" description="Fork-head" evidence="5">
    <location>
        <begin position="56"/>
        <end position="126"/>
    </location>
</feature>
<evidence type="ECO:0000259" key="5">
    <source>
        <dbReference type="PROSITE" id="PS50039"/>
    </source>
</evidence>
<evidence type="ECO:0000256" key="4">
    <source>
        <dbReference type="SAM" id="SignalP"/>
    </source>
</evidence>
<dbReference type="PROSITE" id="PS50039">
    <property type="entry name" value="FORK_HEAD_3"/>
    <property type="match status" value="1"/>
</dbReference>
<keyword evidence="2" id="KW-0964">Secreted</keyword>
<dbReference type="Gene3D" id="2.120.10.30">
    <property type="entry name" value="TolB, C-terminal domain"/>
    <property type="match status" value="1"/>
</dbReference>
<dbReference type="Pfam" id="PF03022">
    <property type="entry name" value="MRJP"/>
    <property type="match status" value="1"/>
</dbReference>
<evidence type="ECO:0000313" key="7">
    <source>
        <dbReference type="Proteomes" id="UP000644699"/>
    </source>
</evidence>
<accession>A0A916ZX74</accession>
<evidence type="ECO:0000313" key="6">
    <source>
        <dbReference type="EMBL" id="GGE17471.1"/>
    </source>
</evidence>
<reference evidence="6" key="2">
    <citation type="submission" date="2020-09" db="EMBL/GenBank/DDBJ databases">
        <authorList>
            <person name="Sun Q."/>
            <person name="Zhou Y."/>
        </authorList>
    </citation>
    <scope>NUCLEOTIDE SEQUENCE</scope>
    <source>
        <strain evidence="6">CGMCC 1.15367</strain>
    </source>
</reference>
<feature type="chain" id="PRO_5037666666" description="Fork-head domain-containing protein" evidence="4">
    <location>
        <begin position="26"/>
        <end position="377"/>
    </location>
</feature>
<dbReference type="EMBL" id="BMIQ01000007">
    <property type="protein sequence ID" value="GGE17471.1"/>
    <property type="molecule type" value="Genomic_DNA"/>
</dbReference>
<dbReference type="InterPro" id="IPR001766">
    <property type="entry name" value="Fork_head_dom"/>
</dbReference>
<dbReference type="SUPFAM" id="SSF101898">
    <property type="entry name" value="NHL repeat"/>
    <property type="match status" value="1"/>
</dbReference>
<keyword evidence="7" id="KW-1185">Reference proteome</keyword>
<evidence type="ECO:0000256" key="3">
    <source>
        <dbReference type="ARBA" id="ARBA00023125"/>
    </source>
</evidence>
<gene>
    <name evidence="6" type="ORF">GCM10011390_40720</name>
</gene>
<dbReference type="GO" id="GO:0043565">
    <property type="term" value="F:sequence-specific DNA binding"/>
    <property type="evidence" value="ECO:0007669"/>
    <property type="project" value="InterPro"/>
</dbReference>
<comment type="subcellular location">
    <subcellularLocation>
        <location evidence="1">Secreted</location>
    </subcellularLocation>
</comment>
<dbReference type="PANTHER" id="PTHR10009">
    <property type="entry name" value="PROTEIN YELLOW-RELATED"/>
    <property type="match status" value="1"/>
</dbReference>
<dbReference type="GO" id="GO:0005576">
    <property type="term" value="C:extracellular region"/>
    <property type="evidence" value="ECO:0007669"/>
    <property type="project" value="UniProtKB-SubCell"/>
</dbReference>
<dbReference type="GO" id="GO:0003700">
    <property type="term" value="F:DNA-binding transcription factor activity"/>
    <property type="evidence" value="ECO:0007669"/>
    <property type="project" value="InterPro"/>
</dbReference>
<keyword evidence="4" id="KW-0732">Signal</keyword>
<dbReference type="InterPro" id="IPR011042">
    <property type="entry name" value="6-blade_b-propeller_TolB-like"/>
</dbReference>
<dbReference type="AlphaFoldDB" id="A0A916ZX74"/>
<keyword evidence="3" id="KW-0238">DNA-binding</keyword>
<sequence length="377" mass="40432">MSLKTIAMACLAASAMMAPGAAALAQEKAASSATIEKVADFPHQVTGVTVAEDGRIFVNFPRWTEDSPVSVAELGKDGALKPYPDNDWNAWRNAKKDEMTPQQHFVCVQSVVADGRGSLWVLDPAAPAQGYVVPGGPKLVKIDLKTNAVAKTIAFDELAAPQGSYLNDVRFSPDGRHAFITDSGAKGAILVVDLDKGSARRVLDGDPSTQVEKGVQVKADGKVLRRPDGRGVEFSADGIALSKDGEFLYWQAIKGNTLYRVPAKELAERAAAGRDAADLVQRFGVNGPADGLIIGRQSGHMYVSAPEENAVKIRDLGEGPEGKPRLLVKDERLRWPDTFGEGPDGTIYVTSSHIQDSAFFKPDAPASLPTELWRIKQ</sequence>
<comment type="caution">
    <text evidence="6">The sequence shown here is derived from an EMBL/GenBank/DDBJ whole genome shotgun (WGS) entry which is preliminary data.</text>
</comment>
<dbReference type="InterPro" id="IPR017996">
    <property type="entry name" value="MRJP/yellow-related"/>
</dbReference>
<reference evidence="6" key="1">
    <citation type="journal article" date="2014" name="Int. J. Syst. Evol. Microbiol.">
        <title>Complete genome sequence of Corynebacterium casei LMG S-19264T (=DSM 44701T), isolated from a smear-ripened cheese.</title>
        <authorList>
            <consortium name="US DOE Joint Genome Institute (JGI-PGF)"/>
            <person name="Walter F."/>
            <person name="Albersmeier A."/>
            <person name="Kalinowski J."/>
            <person name="Ruckert C."/>
        </authorList>
    </citation>
    <scope>NUCLEOTIDE SEQUENCE</scope>
    <source>
        <strain evidence="6">CGMCC 1.15367</strain>
    </source>
</reference>
<proteinExistence type="predicted"/>
<dbReference type="Proteomes" id="UP000644699">
    <property type="component" value="Unassembled WGS sequence"/>
</dbReference>
<protein>
    <recommendedName>
        <fullName evidence="5">Fork-head domain-containing protein</fullName>
    </recommendedName>
</protein>
<evidence type="ECO:0000256" key="1">
    <source>
        <dbReference type="ARBA" id="ARBA00004613"/>
    </source>
</evidence>
<evidence type="ECO:0000256" key="2">
    <source>
        <dbReference type="ARBA" id="ARBA00022525"/>
    </source>
</evidence>
<name>A0A916ZX74_9HYPH</name>
<dbReference type="RefSeq" id="WP_188911715.1">
    <property type="nucleotide sequence ID" value="NZ_BMIQ01000007.1"/>
</dbReference>
<organism evidence="6 7">
    <name type="scientific">Aureimonas endophytica</name>
    <dbReference type="NCBI Taxonomy" id="2027858"/>
    <lineage>
        <taxon>Bacteria</taxon>
        <taxon>Pseudomonadati</taxon>
        <taxon>Pseudomonadota</taxon>
        <taxon>Alphaproteobacteria</taxon>
        <taxon>Hyphomicrobiales</taxon>
        <taxon>Aurantimonadaceae</taxon>
        <taxon>Aureimonas</taxon>
    </lineage>
</organism>